<proteinExistence type="predicted"/>
<gene>
    <name evidence="1" type="ORF">CHLRE_12g488152v5</name>
</gene>
<dbReference type="InParanoid" id="A0A2K3D2A4"/>
<dbReference type="Gramene" id="PNW74661">
    <property type="protein sequence ID" value="PNW74661"/>
    <property type="gene ID" value="CHLRE_12g488152v5"/>
</dbReference>
<organism evidence="1 2">
    <name type="scientific">Chlamydomonas reinhardtii</name>
    <name type="common">Chlamydomonas smithii</name>
    <dbReference type="NCBI Taxonomy" id="3055"/>
    <lineage>
        <taxon>Eukaryota</taxon>
        <taxon>Viridiplantae</taxon>
        <taxon>Chlorophyta</taxon>
        <taxon>core chlorophytes</taxon>
        <taxon>Chlorophyceae</taxon>
        <taxon>CS clade</taxon>
        <taxon>Chlamydomonadales</taxon>
        <taxon>Chlamydomonadaceae</taxon>
        <taxon>Chlamydomonas</taxon>
    </lineage>
</organism>
<dbReference type="AlphaFoldDB" id="A0A2K3D2A4"/>
<evidence type="ECO:0000313" key="1">
    <source>
        <dbReference type="EMBL" id="PNW74661.1"/>
    </source>
</evidence>
<dbReference type="GeneID" id="66055411"/>
<dbReference type="RefSeq" id="XP_042918063.1">
    <property type="nucleotide sequence ID" value="XM_043067873.1"/>
</dbReference>
<accession>A0A2K3D2A4</accession>
<dbReference type="Proteomes" id="UP000006906">
    <property type="component" value="Chromosome 12"/>
</dbReference>
<dbReference type="EMBL" id="CM008973">
    <property type="protein sequence ID" value="PNW74661.1"/>
    <property type="molecule type" value="Genomic_DNA"/>
</dbReference>
<reference evidence="1 2" key="1">
    <citation type="journal article" date="2007" name="Science">
        <title>The Chlamydomonas genome reveals the evolution of key animal and plant functions.</title>
        <authorList>
            <person name="Merchant S.S."/>
            <person name="Prochnik S.E."/>
            <person name="Vallon O."/>
            <person name="Harris E.H."/>
            <person name="Karpowicz S.J."/>
            <person name="Witman G.B."/>
            <person name="Terry A."/>
            <person name="Salamov A."/>
            <person name="Fritz-Laylin L.K."/>
            <person name="Marechal-Drouard L."/>
            <person name="Marshall W.F."/>
            <person name="Qu L.H."/>
            <person name="Nelson D.R."/>
            <person name="Sanderfoot A.A."/>
            <person name="Spalding M.H."/>
            <person name="Kapitonov V.V."/>
            <person name="Ren Q."/>
            <person name="Ferris P."/>
            <person name="Lindquist E."/>
            <person name="Shapiro H."/>
            <person name="Lucas S.M."/>
            <person name="Grimwood J."/>
            <person name="Schmutz J."/>
            <person name="Cardol P."/>
            <person name="Cerutti H."/>
            <person name="Chanfreau G."/>
            <person name="Chen C.L."/>
            <person name="Cognat V."/>
            <person name="Croft M.T."/>
            <person name="Dent R."/>
            <person name="Dutcher S."/>
            <person name="Fernandez E."/>
            <person name="Fukuzawa H."/>
            <person name="Gonzalez-Ballester D."/>
            <person name="Gonzalez-Halphen D."/>
            <person name="Hallmann A."/>
            <person name="Hanikenne M."/>
            <person name="Hippler M."/>
            <person name="Inwood W."/>
            <person name="Jabbari K."/>
            <person name="Kalanon M."/>
            <person name="Kuras R."/>
            <person name="Lefebvre P.A."/>
            <person name="Lemaire S.D."/>
            <person name="Lobanov A.V."/>
            <person name="Lohr M."/>
            <person name="Manuell A."/>
            <person name="Meier I."/>
            <person name="Mets L."/>
            <person name="Mittag M."/>
            <person name="Mittelmeier T."/>
            <person name="Moroney J.V."/>
            <person name="Moseley J."/>
            <person name="Napoli C."/>
            <person name="Nedelcu A.M."/>
            <person name="Niyogi K."/>
            <person name="Novoselov S.V."/>
            <person name="Paulsen I.T."/>
            <person name="Pazour G."/>
            <person name="Purton S."/>
            <person name="Ral J.P."/>
            <person name="Riano-Pachon D.M."/>
            <person name="Riekhof W."/>
            <person name="Rymarquis L."/>
            <person name="Schroda M."/>
            <person name="Stern D."/>
            <person name="Umen J."/>
            <person name="Willows R."/>
            <person name="Wilson N."/>
            <person name="Zimmer S.L."/>
            <person name="Allmer J."/>
            <person name="Balk J."/>
            <person name="Bisova K."/>
            <person name="Chen C.J."/>
            <person name="Elias M."/>
            <person name="Gendler K."/>
            <person name="Hauser C."/>
            <person name="Lamb M.R."/>
            <person name="Ledford H."/>
            <person name="Long J.C."/>
            <person name="Minagawa J."/>
            <person name="Page M.D."/>
            <person name="Pan J."/>
            <person name="Pootakham W."/>
            <person name="Roje S."/>
            <person name="Rose A."/>
            <person name="Stahlberg E."/>
            <person name="Terauchi A.M."/>
            <person name="Yang P."/>
            <person name="Ball S."/>
            <person name="Bowler C."/>
            <person name="Dieckmann C.L."/>
            <person name="Gladyshev V.N."/>
            <person name="Green P."/>
            <person name="Jorgensen R."/>
            <person name="Mayfield S."/>
            <person name="Mueller-Roeber B."/>
            <person name="Rajamani S."/>
            <person name="Sayre R.T."/>
            <person name="Brokstein P."/>
            <person name="Dubchak I."/>
            <person name="Goodstein D."/>
            <person name="Hornick L."/>
            <person name="Huang Y.W."/>
            <person name="Jhaveri J."/>
            <person name="Luo Y."/>
            <person name="Martinez D."/>
            <person name="Ngau W.C."/>
            <person name="Otillar B."/>
            <person name="Poliakov A."/>
            <person name="Porter A."/>
            <person name="Szajkowski L."/>
            <person name="Werner G."/>
            <person name="Zhou K."/>
            <person name="Grigoriev I.V."/>
            <person name="Rokhsar D.S."/>
            <person name="Grossman A.R."/>
        </authorList>
    </citation>
    <scope>NUCLEOTIDE SEQUENCE [LARGE SCALE GENOMIC DNA]</scope>
    <source>
        <strain evidence="2">CC-503</strain>
    </source>
</reference>
<name>A0A2K3D2A4_CHLRE</name>
<keyword evidence="2" id="KW-1185">Reference proteome</keyword>
<sequence length="90" mass="9666">MPRAGIRADGAGSRRHLPSLCAGIWTAAATRPRQLHTPAHAAKFGSAGYPAHPYNQRPPATFRISYPPFTTTTSSIDAAHQGRVSPEEVF</sequence>
<dbReference type="KEGG" id="cre:CHLRE_12g488152v5"/>
<protein>
    <submittedName>
        <fullName evidence="1">Uncharacterized protein</fullName>
    </submittedName>
</protein>
<evidence type="ECO:0000313" key="2">
    <source>
        <dbReference type="Proteomes" id="UP000006906"/>
    </source>
</evidence>